<sequence>MYGKKDKTIAQVMKKASDDLKAAPLGSAVGGFFTVGSGGTCPSPSGVVPFLNKSVTFDMFCTSFAAQMFLIVRMVLLMLATWMAFRVAIDH</sequence>
<keyword evidence="1" id="KW-0472">Membrane</keyword>
<evidence type="ECO:0000256" key="1">
    <source>
        <dbReference type="SAM" id="Phobius"/>
    </source>
</evidence>
<dbReference type="KEGG" id="vbo:CKY39_16025"/>
<evidence type="ECO:0000313" key="3">
    <source>
        <dbReference type="Proteomes" id="UP000217154"/>
    </source>
</evidence>
<dbReference type="AlphaFoldDB" id="A0A250DJJ2"/>
<gene>
    <name evidence="2" type="ORF">CKY39_16025</name>
</gene>
<reference evidence="2 3" key="1">
    <citation type="submission" date="2017-09" db="EMBL/GenBank/DDBJ databases">
        <title>The diverse metabolic capabilities of V. boronicumulans make it an excellent choice for continued studies on novel biodegradation.</title>
        <authorList>
            <person name="Sun S."/>
        </authorList>
    </citation>
    <scope>NUCLEOTIDE SEQUENCE [LARGE SCALE GENOMIC DNA]</scope>
    <source>
        <strain evidence="2 3">J1</strain>
    </source>
</reference>
<accession>A0A250DJJ2</accession>
<dbReference type="EMBL" id="CP023284">
    <property type="protein sequence ID" value="ATA54547.1"/>
    <property type="molecule type" value="Genomic_DNA"/>
</dbReference>
<feature type="transmembrane region" description="Helical" evidence="1">
    <location>
        <begin position="64"/>
        <end position="85"/>
    </location>
</feature>
<keyword evidence="1" id="KW-1133">Transmembrane helix</keyword>
<dbReference type="Proteomes" id="UP000217154">
    <property type="component" value="Chromosome"/>
</dbReference>
<proteinExistence type="predicted"/>
<protein>
    <submittedName>
        <fullName evidence="2">Uncharacterized protein</fullName>
    </submittedName>
</protein>
<name>A0A250DJJ2_9BURK</name>
<keyword evidence="1" id="KW-0812">Transmembrane</keyword>
<organism evidence="2 3">
    <name type="scientific">Variovorax boronicumulans</name>
    <dbReference type="NCBI Taxonomy" id="436515"/>
    <lineage>
        <taxon>Bacteria</taxon>
        <taxon>Pseudomonadati</taxon>
        <taxon>Pseudomonadota</taxon>
        <taxon>Betaproteobacteria</taxon>
        <taxon>Burkholderiales</taxon>
        <taxon>Comamonadaceae</taxon>
        <taxon>Variovorax</taxon>
    </lineage>
</organism>
<evidence type="ECO:0000313" key="2">
    <source>
        <dbReference type="EMBL" id="ATA54547.1"/>
    </source>
</evidence>